<evidence type="ECO:0000313" key="2">
    <source>
        <dbReference type="Proteomes" id="UP000662314"/>
    </source>
</evidence>
<accession>A0A8J7IET6</accession>
<evidence type="ECO:0000313" key="1">
    <source>
        <dbReference type="EMBL" id="MBH8575672.1"/>
    </source>
</evidence>
<protein>
    <submittedName>
        <fullName evidence="1">Uncharacterized protein</fullName>
    </submittedName>
</protein>
<gene>
    <name evidence="1" type="ORF">I8752_22215</name>
</gene>
<dbReference type="EMBL" id="JAECZA010000193">
    <property type="protein sequence ID" value="MBH8575672.1"/>
    <property type="molecule type" value="Genomic_DNA"/>
</dbReference>
<reference evidence="1 2" key="1">
    <citation type="journal article" date="2021" name="Int. J. Syst. Evol. Microbiol.">
        <title>Amazonocrinis nigriterrae gen. nov., sp. nov., Atlanticothrix silvestris gen. nov., sp. nov. and Dendronalium phyllosphericum gen. nov., sp. nov., nostocacean cyanobacteria from Brazilian environments.</title>
        <authorList>
            <person name="Alvarenga D.O."/>
            <person name="Andreote A.P.D."/>
            <person name="Branco L.H.Z."/>
            <person name="Delbaje E."/>
            <person name="Cruz R.B."/>
            <person name="Varani A.M."/>
            <person name="Fiore M.F."/>
        </authorList>
    </citation>
    <scope>NUCLEOTIDE SEQUENCE [LARGE SCALE GENOMIC DNA]</scope>
    <source>
        <strain evidence="1 2">CENA369</strain>
    </source>
</reference>
<comment type="caution">
    <text evidence="1">The sequence shown here is derived from an EMBL/GenBank/DDBJ whole genome shotgun (WGS) entry which is preliminary data.</text>
</comment>
<keyword evidence="2" id="KW-1185">Reference proteome</keyword>
<dbReference type="Proteomes" id="UP000662314">
    <property type="component" value="Unassembled WGS sequence"/>
</dbReference>
<dbReference type="AlphaFoldDB" id="A0A8J7IET6"/>
<feature type="non-terminal residue" evidence="1">
    <location>
        <position position="66"/>
    </location>
</feature>
<proteinExistence type="predicted"/>
<name>A0A8J7IET6_9NOST</name>
<organism evidence="1 2">
    <name type="scientific">Dendronalium phyllosphericum CENA369</name>
    <dbReference type="NCBI Taxonomy" id="1725256"/>
    <lineage>
        <taxon>Bacteria</taxon>
        <taxon>Bacillati</taxon>
        <taxon>Cyanobacteriota</taxon>
        <taxon>Cyanophyceae</taxon>
        <taxon>Nostocales</taxon>
        <taxon>Nostocaceae</taxon>
        <taxon>Dendronalium</taxon>
        <taxon>Dendronalium phyllosphericum</taxon>
    </lineage>
</organism>
<sequence>MTSYSHFENKDALTHVTEKKEENRLLFSEAHGKELPGVLSLVADNARDTAVLLLFLSLIAPSLSVV</sequence>
<dbReference type="RefSeq" id="WP_214434439.1">
    <property type="nucleotide sequence ID" value="NZ_CAWPUQ010000105.1"/>
</dbReference>